<comment type="caution">
    <text evidence="1">The sequence shown here is derived from an EMBL/GenBank/DDBJ whole genome shotgun (WGS) entry which is preliminary data.</text>
</comment>
<accession>A0ABQ3VAQ0</accession>
<evidence type="ECO:0008006" key="3">
    <source>
        <dbReference type="Google" id="ProtNLM"/>
    </source>
</evidence>
<gene>
    <name evidence="1" type="ORF">KSZ_07670</name>
</gene>
<organism evidence="1 2">
    <name type="scientific">Dictyobacter formicarum</name>
    <dbReference type="NCBI Taxonomy" id="2778368"/>
    <lineage>
        <taxon>Bacteria</taxon>
        <taxon>Bacillati</taxon>
        <taxon>Chloroflexota</taxon>
        <taxon>Ktedonobacteria</taxon>
        <taxon>Ktedonobacterales</taxon>
        <taxon>Dictyobacteraceae</taxon>
        <taxon>Dictyobacter</taxon>
    </lineage>
</organism>
<reference evidence="1 2" key="1">
    <citation type="journal article" date="2021" name="Int. J. Syst. Evol. Microbiol.">
        <title>Reticulibacter mediterranei gen. nov., sp. nov., within the new family Reticulibacteraceae fam. nov., and Ktedonospora formicarum gen. nov., sp. nov., Ktedonobacter robiniae sp. nov., Dictyobacter formicarum sp. nov. and Dictyobacter arantiisoli sp. nov., belonging to the class Ktedonobacteria.</title>
        <authorList>
            <person name="Yabe S."/>
            <person name="Zheng Y."/>
            <person name="Wang C.M."/>
            <person name="Sakai Y."/>
            <person name="Abe K."/>
            <person name="Yokota A."/>
            <person name="Donadio S."/>
            <person name="Cavaletti L."/>
            <person name="Monciardini P."/>
        </authorList>
    </citation>
    <scope>NUCLEOTIDE SEQUENCE [LARGE SCALE GENOMIC DNA]</scope>
    <source>
        <strain evidence="1 2">SOSP1-9</strain>
    </source>
</reference>
<name>A0ABQ3VAQ0_9CHLR</name>
<sequence>MKYHFIPLHLIALSATVLFILLFFTGSRSEVSAIHTRAIPRTAYMTSSPGAQLQAFTGTWYSHGAALVIQSNGYATYTARAYSWCNTSAAPPCDVIKDNNIISGIRMELQFTHVQGDVAYGTVLTSTVGHVGSPVSLTLAHDHTASFTEVASKSPRVLCDLQAPVGRCGA</sequence>
<protein>
    <recommendedName>
        <fullName evidence="3">Lipocalin-like domain-containing protein</fullName>
    </recommendedName>
</protein>
<proteinExistence type="predicted"/>
<evidence type="ECO:0000313" key="2">
    <source>
        <dbReference type="Proteomes" id="UP000635565"/>
    </source>
</evidence>
<keyword evidence="2" id="KW-1185">Reference proteome</keyword>
<evidence type="ECO:0000313" key="1">
    <source>
        <dbReference type="EMBL" id="GHO82761.1"/>
    </source>
</evidence>
<dbReference type="Proteomes" id="UP000635565">
    <property type="component" value="Unassembled WGS sequence"/>
</dbReference>
<dbReference type="EMBL" id="BNJJ01000002">
    <property type="protein sequence ID" value="GHO82761.1"/>
    <property type="molecule type" value="Genomic_DNA"/>
</dbReference>
<dbReference type="RefSeq" id="WP_201360404.1">
    <property type="nucleotide sequence ID" value="NZ_BNJJ01000002.1"/>
</dbReference>